<dbReference type="Proteomes" id="UP000484381">
    <property type="component" value="Unassembled WGS sequence"/>
</dbReference>
<keyword evidence="1" id="KW-0285">Flavoprotein</keyword>
<dbReference type="InterPro" id="IPR001041">
    <property type="entry name" value="2Fe-2S_ferredoxin-type"/>
</dbReference>
<dbReference type="Pfam" id="PF03450">
    <property type="entry name" value="CO_deh_flav_C"/>
    <property type="match status" value="1"/>
</dbReference>
<keyword evidence="3" id="KW-0274">FAD</keyword>
<evidence type="ECO:0000256" key="2">
    <source>
        <dbReference type="ARBA" id="ARBA00022723"/>
    </source>
</evidence>
<comment type="caution">
    <text evidence="8">The sequence shown here is derived from an EMBL/GenBank/DDBJ whole genome shotgun (WGS) entry which is preliminary data.</text>
</comment>
<evidence type="ECO:0000313" key="8">
    <source>
        <dbReference type="EMBL" id="MPW19071.1"/>
    </source>
</evidence>
<dbReference type="InterPro" id="IPR002346">
    <property type="entry name" value="Mopterin_DH_FAD-bd"/>
</dbReference>
<keyword evidence="5" id="KW-0408">Iron</keyword>
<dbReference type="InterPro" id="IPR016169">
    <property type="entry name" value="FAD-bd_PCMH_sub2"/>
</dbReference>
<dbReference type="PROSITE" id="PS51085">
    <property type="entry name" value="2FE2S_FER_2"/>
    <property type="match status" value="1"/>
</dbReference>
<dbReference type="InterPro" id="IPR014307">
    <property type="entry name" value="Xanthine_DH_ssu"/>
</dbReference>
<dbReference type="Gene3D" id="3.30.390.50">
    <property type="entry name" value="CO dehydrogenase flavoprotein, C-terminal domain"/>
    <property type="match status" value="1"/>
</dbReference>
<keyword evidence="9" id="KW-1185">Reference proteome</keyword>
<dbReference type="InterPro" id="IPR016167">
    <property type="entry name" value="FAD-bd_PCMH_sub1"/>
</dbReference>
<dbReference type="GO" id="GO:0004854">
    <property type="term" value="F:xanthine dehydrogenase activity"/>
    <property type="evidence" value="ECO:0007669"/>
    <property type="project" value="UniProtKB-EC"/>
</dbReference>
<dbReference type="InterPro" id="IPR036683">
    <property type="entry name" value="CO_DH_flav_C_dom_sf"/>
</dbReference>
<dbReference type="Gene3D" id="3.10.20.30">
    <property type="match status" value="1"/>
</dbReference>
<dbReference type="EC" id="1.17.1.4" evidence="8"/>
<dbReference type="InterPro" id="IPR036884">
    <property type="entry name" value="2Fe-2S-bd_dom_sf"/>
</dbReference>
<dbReference type="InterPro" id="IPR012675">
    <property type="entry name" value="Beta-grasp_dom_sf"/>
</dbReference>
<keyword evidence="4 8" id="KW-0560">Oxidoreductase</keyword>
<dbReference type="SUPFAM" id="SSF55447">
    <property type="entry name" value="CO dehydrogenase flavoprotein C-terminal domain-like"/>
    <property type="match status" value="1"/>
</dbReference>
<dbReference type="Pfam" id="PF00941">
    <property type="entry name" value="FAD_binding_5"/>
    <property type="match status" value="1"/>
</dbReference>
<dbReference type="InterPro" id="IPR012175">
    <property type="entry name" value="Xanth_DH_ssu_bac"/>
</dbReference>
<accession>A0A7X1NCK8</accession>
<sequence>MAIYVREAGYGATPCVTRAWSAMSSGFAVTTQTIRFYHQGTVHEVADAPASRTVLQHLRDDLHCTGTKEGCAEGDCGACTVVVGETDANGALSLKAVNACIQFLPTLDGKALFTVEDLRAANGALHPVQQALVDCHGSQCGFCTPGFVMSMWALYENQPVGAGLPTRDEINTALSGNLCRCTGYRPIVEAAQKMFDEQQYPRVMLDRAAVVDALRSIRREETFEYTASDARGASFGSPTFYAPVTLDAFAMLRARHPHARLLAGSTDVGLWVTKQFRDLGDILYIGNVAELKTIESDAQTLTIGAAASLEDAYAALTADYPELAELWTRFASLPIRNAGTLGGNVANGSPIGDSMPALIALNALVVLQREHNTRTLPLDALYVGYQKTALEPGEFVAAIRVPRPASDLRFRTYKVSKRYDQDISAVCAAFALRIVDGIIADARIAFGGMAATPKRAPHAEAALNGAPWDEATTQRAMDALAADYQPLTDMRASAAYRLKVARNLLWRFHLETRDAAPLALCDVNAFAFDAGAGYAAPAQEPTS</sequence>
<feature type="domain" description="2Fe-2S ferredoxin-type" evidence="6">
    <location>
        <begin position="32"/>
        <end position="118"/>
    </location>
</feature>
<dbReference type="PANTHER" id="PTHR45444">
    <property type="entry name" value="XANTHINE DEHYDROGENASE"/>
    <property type="match status" value="1"/>
</dbReference>
<dbReference type="InterPro" id="IPR016208">
    <property type="entry name" value="Ald_Oxase/xanthine_DH-like"/>
</dbReference>
<dbReference type="AlphaFoldDB" id="A0A7X1NCK8"/>
<dbReference type="PROSITE" id="PS00197">
    <property type="entry name" value="2FE2S_FER_1"/>
    <property type="match status" value="1"/>
</dbReference>
<dbReference type="Gene3D" id="3.30.43.10">
    <property type="entry name" value="Uridine Diphospho-n-acetylenolpyruvylglucosamine Reductase, domain 2"/>
    <property type="match status" value="1"/>
</dbReference>
<evidence type="ECO:0000259" key="7">
    <source>
        <dbReference type="PROSITE" id="PS51387"/>
    </source>
</evidence>
<dbReference type="PIRSF" id="PIRSF036557">
    <property type="entry name" value="XdhA_RC"/>
    <property type="match status" value="1"/>
</dbReference>
<dbReference type="SUPFAM" id="SSF56176">
    <property type="entry name" value="FAD-binding/transporter-associated domain-like"/>
    <property type="match status" value="1"/>
</dbReference>
<evidence type="ECO:0000256" key="4">
    <source>
        <dbReference type="ARBA" id="ARBA00023002"/>
    </source>
</evidence>
<dbReference type="Pfam" id="PF01799">
    <property type="entry name" value="Fer2_2"/>
    <property type="match status" value="1"/>
</dbReference>
<dbReference type="GO" id="GO:0051537">
    <property type="term" value="F:2 iron, 2 sulfur cluster binding"/>
    <property type="evidence" value="ECO:0007669"/>
    <property type="project" value="InterPro"/>
</dbReference>
<evidence type="ECO:0000256" key="3">
    <source>
        <dbReference type="ARBA" id="ARBA00022827"/>
    </source>
</evidence>
<dbReference type="SUPFAM" id="SSF47741">
    <property type="entry name" value="CO dehydrogenase ISP C-domain like"/>
    <property type="match status" value="1"/>
</dbReference>
<protein>
    <submittedName>
        <fullName evidence="8">Xanthine dehydrogenase small subunit</fullName>
        <ecNumber evidence="8">1.17.1.4</ecNumber>
    </submittedName>
</protein>
<evidence type="ECO:0000256" key="5">
    <source>
        <dbReference type="ARBA" id="ARBA00023004"/>
    </source>
</evidence>
<evidence type="ECO:0000313" key="9">
    <source>
        <dbReference type="Proteomes" id="UP000484381"/>
    </source>
</evidence>
<dbReference type="SMART" id="SM01092">
    <property type="entry name" value="CO_deh_flav_C"/>
    <property type="match status" value="1"/>
</dbReference>
<dbReference type="InterPro" id="IPR036318">
    <property type="entry name" value="FAD-bd_PCMH-like_sf"/>
</dbReference>
<reference evidence="8 9" key="1">
    <citation type="submission" date="2019-10" db="EMBL/GenBank/DDBJ databases">
        <title>Paraburkholderia sp. isolated from nodules of Mimosa pudica from Brazilian Atlantic Forest soils.</title>
        <authorList>
            <person name="Paulitsch F."/>
            <person name="Hungria M."/>
            <person name="Dall'Agnol R."/>
        </authorList>
    </citation>
    <scope>NUCLEOTIDE SEQUENCE [LARGE SCALE GENOMIC DNA]</scope>
    <source>
        <strain evidence="8 9">CNPSo 3157</strain>
    </source>
</reference>
<name>A0A7X1NCK8_9BURK</name>
<dbReference type="GO" id="GO:0071949">
    <property type="term" value="F:FAD binding"/>
    <property type="evidence" value="ECO:0007669"/>
    <property type="project" value="InterPro"/>
</dbReference>
<dbReference type="SUPFAM" id="SSF54292">
    <property type="entry name" value="2Fe-2S ferredoxin-like"/>
    <property type="match status" value="1"/>
</dbReference>
<dbReference type="GO" id="GO:0005506">
    <property type="term" value="F:iron ion binding"/>
    <property type="evidence" value="ECO:0007669"/>
    <property type="project" value="InterPro"/>
</dbReference>
<dbReference type="Gene3D" id="3.30.465.10">
    <property type="match status" value="1"/>
</dbReference>
<dbReference type="InterPro" id="IPR036010">
    <property type="entry name" value="2Fe-2S_ferredoxin-like_sf"/>
</dbReference>
<dbReference type="NCBIfam" id="TIGR02963">
    <property type="entry name" value="xanthine_xdhA"/>
    <property type="match status" value="1"/>
</dbReference>
<evidence type="ECO:0000256" key="1">
    <source>
        <dbReference type="ARBA" id="ARBA00022630"/>
    </source>
</evidence>
<dbReference type="EMBL" id="WHNP01000017">
    <property type="protein sequence ID" value="MPW19071.1"/>
    <property type="molecule type" value="Genomic_DNA"/>
</dbReference>
<dbReference type="CDD" id="cd00207">
    <property type="entry name" value="fer2"/>
    <property type="match status" value="1"/>
</dbReference>
<dbReference type="InterPro" id="IPR005107">
    <property type="entry name" value="CO_DH_flav_C"/>
</dbReference>
<dbReference type="InterPro" id="IPR016166">
    <property type="entry name" value="FAD-bd_PCMH"/>
</dbReference>
<keyword evidence="2" id="KW-0479">Metal-binding</keyword>
<dbReference type="PANTHER" id="PTHR45444:SF3">
    <property type="entry name" value="XANTHINE DEHYDROGENASE"/>
    <property type="match status" value="1"/>
</dbReference>
<dbReference type="InterPro" id="IPR006058">
    <property type="entry name" value="2Fe2S_fd_BS"/>
</dbReference>
<dbReference type="InterPro" id="IPR002888">
    <property type="entry name" value="2Fe-2S-bd"/>
</dbReference>
<feature type="domain" description="FAD-binding PCMH-type" evidence="7">
    <location>
        <begin position="233"/>
        <end position="406"/>
    </location>
</feature>
<evidence type="ECO:0000259" key="6">
    <source>
        <dbReference type="PROSITE" id="PS51085"/>
    </source>
</evidence>
<dbReference type="PROSITE" id="PS51387">
    <property type="entry name" value="FAD_PCMH"/>
    <property type="match status" value="1"/>
</dbReference>
<gene>
    <name evidence="8" type="primary">xdhA</name>
    <name evidence="8" type="ORF">GCT13_19760</name>
</gene>
<proteinExistence type="predicted"/>
<organism evidence="8 9">
    <name type="scientific">Paraburkholderia franconis</name>
    <dbReference type="NCBI Taxonomy" id="2654983"/>
    <lineage>
        <taxon>Bacteria</taxon>
        <taxon>Pseudomonadati</taxon>
        <taxon>Pseudomonadota</taxon>
        <taxon>Betaproteobacteria</taxon>
        <taxon>Burkholderiales</taxon>
        <taxon>Burkholderiaceae</taxon>
        <taxon>Paraburkholderia</taxon>
    </lineage>
</organism>
<dbReference type="Pfam" id="PF00111">
    <property type="entry name" value="Fer2"/>
    <property type="match status" value="1"/>
</dbReference>
<dbReference type="Gene3D" id="1.10.150.120">
    <property type="entry name" value="[2Fe-2S]-binding domain"/>
    <property type="match status" value="1"/>
</dbReference>